<dbReference type="PANTHER" id="PTHR11757:SF19">
    <property type="entry name" value="PROLYL ENDOPEPTIDASE-LIKE"/>
    <property type="match status" value="1"/>
</dbReference>
<dbReference type="AlphaFoldDB" id="A0A7X5SC59"/>
<dbReference type="Pfam" id="PF02897">
    <property type="entry name" value="Peptidase_S9_N"/>
    <property type="match status" value="1"/>
</dbReference>
<dbReference type="InterPro" id="IPR023302">
    <property type="entry name" value="Pept_S9A_N"/>
</dbReference>
<name>A0A7X5SC59_XANPE</name>
<protein>
    <submittedName>
        <fullName evidence="3">S9 family peptidase</fullName>
    </submittedName>
</protein>
<comment type="similarity">
    <text evidence="1">Belongs to the peptidase S9A family.</text>
</comment>
<dbReference type="GO" id="GO:0004252">
    <property type="term" value="F:serine-type endopeptidase activity"/>
    <property type="evidence" value="ECO:0007669"/>
    <property type="project" value="InterPro"/>
</dbReference>
<gene>
    <name evidence="3" type="ORF">G3W61_30630</name>
</gene>
<evidence type="ECO:0000256" key="1">
    <source>
        <dbReference type="ARBA" id="ARBA00005228"/>
    </source>
</evidence>
<dbReference type="InterPro" id="IPR051543">
    <property type="entry name" value="Serine_Peptidase_S9A"/>
</dbReference>
<dbReference type="Proteomes" id="UP000471082">
    <property type="component" value="Unassembled WGS sequence"/>
</dbReference>
<feature type="non-terminal residue" evidence="3">
    <location>
        <position position="107"/>
    </location>
</feature>
<accession>A0A7X5SC59</accession>
<comment type="caution">
    <text evidence="3">The sequence shown here is derived from an EMBL/GenBank/DDBJ whole genome shotgun (WGS) entry which is preliminary data.</text>
</comment>
<dbReference type="Gene3D" id="2.130.10.120">
    <property type="entry name" value="Prolyl oligopeptidase, N-terminal domain"/>
    <property type="match status" value="1"/>
</dbReference>
<dbReference type="PANTHER" id="PTHR11757">
    <property type="entry name" value="PROTEASE FAMILY S9A OLIGOPEPTIDASE"/>
    <property type="match status" value="1"/>
</dbReference>
<feature type="domain" description="Peptidase S9A N-terminal" evidence="2">
    <location>
        <begin position="2"/>
        <end position="106"/>
    </location>
</feature>
<organism evidence="3 4">
    <name type="scientific">Xanthomonas perforans</name>
    <dbReference type="NCBI Taxonomy" id="442694"/>
    <lineage>
        <taxon>Bacteria</taxon>
        <taxon>Pseudomonadati</taxon>
        <taxon>Pseudomonadota</taxon>
        <taxon>Gammaproteobacteria</taxon>
        <taxon>Lysobacterales</taxon>
        <taxon>Lysobacteraceae</taxon>
        <taxon>Xanthomonas</taxon>
    </lineage>
</organism>
<evidence type="ECO:0000259" key="2">
    <source>
        <dbReference type="Pfam" id="PF02897"/>
    </source>
</evidence>
<sequence>LEDTLYTEIVGRIKQDDASVPYRERGYWYYTRFEAGKDYPIQARRKGSMDAPEQILLDVNQMAQGKGYFSVGDAEVSQDNRILAWADDAVGRRQYTIRFKNLDTGEI</sequence>
<dbReference type="SUPFAM" id="SSF50993">
    <property type="entry name" value="Peptidase/esterase 'gauge' domain"/>
    <property type="match status" value="1"/>
</dbReference>
<evidence type="ECO:0000313" key="3">
    <source>
        <dbReference type="EMBL" id="NEL80602.1"/>
    </source>
</evidence>
<evidence type="ECO:0000313" key="4">
    <source>
        <dbReference type="Proteomes" id="UP000471082"/>
    </source>
</evidence>
<dbReference type="EMBL" id="JAAGYU010001730">
    <property type="protein sequence ID" value="NEL80602.1"/>
    <property type="molecule type" value="Genomic_DNA"/>
</dbReference>
<reference evidence="3 4" key="1">
    <citation type="submission" date="2019-11" db="EMBL/GenBank/DDBJ databases">
        <title>Genome-resolved metagenomics to study the prevalence of co-infection and intraspecific heterogeneity among plant pathogen metapopulations.</title>
        <authorList>
            <person name="Newberry E."/>
            <person name="Bhandari R."/>
            <person name="Kemble J."/>
            <person name="Sikora E."/>
            <person name="Potnis N."/>
        </authorList>
    </citation>
    <scope>NUCLEOTIDE SEQUENCE [LARGE SCALE GENOMIC DNA]</scope>
    <source>
        <strain evidence="3">Xp_Tom_Tuscaloosa_18b</strain>
    </source>
</reference>
<feature type="non-terminal residue" evidence="3">
    <location>
        <position position="1"/>
    </location>
</feature>
<proteinExistence type="inferred from homology"/>